<evidence type="ECO:0000313" key="1">
    <source>
        <dbReference type="EMBL" id="KDR74706.1"/>
    </source>
</evidence>
<reference evidence="2" key="1">
    <citation type="journal article" date="2014" name="Proc. Natl. Acad. Sci. U.S.A.">
        <title>Extensive sampling of basidiomycete genomes demonstrates inadequacy of the white-rot/brown-rot paradigm for wood decay fungi.</title>
        <authorList>
            <person name="Riley R."/>
            <person name="Salamov A.A."/>
            <person name="Brown D.W."/>
            <person name="Nagy L.G."/>
            <person name="Floudas D."/>
            <person name="Held B.W."/>
            <person name="Levasseur A."/>
            <person name="Lombard V."/>
            <person name="Morin E."/>
            <person name="Otillar R."/>
            <person name="Lindquist E.A."/>
            <person name="Sun H."/>
            <person name="LaButti K.M."/>
            <person name="Schmutz J."/>
            <person name="Jabbour D."/>
            <person name="Luo H."/>
            <person name="Baker S.E."/>
            <person name="Pisabarro A.G."/>
            <person name="Walton J.D."/>
            <person name="Blanchette R.A."/>
            <person name="Henrissat B."/>
            <person name="Martin F."/>
            <person name="Cullen D."/>
            <person name="Hibbett D.S."/>
            <person name="Grigoriev I.V."/>
        </authorList>
    </citation>
    <scope>NUCLEOTIDE SEQUENCE [LARGE SCALE GENOMIC DNA]</scope>
    <source>
        <strain evidence="2">CBS 339.88</strain>
    </source>
</reference>
<gene>
    <name evidence="1" type="ORF">GALMADRAFT_560809</name>
</gene>
<protein>
    <submittedName>
        <fullName evidence="1">Uncharacterized protein</fullName>
    </submittedName>
</protein>
<proteinExistence type="predicted"/>
<name>A0A067SUY8_GALM3</name>
<dbReference type="Proteomes" id="UP000027222">
    <property type="component" value="Unassembled WGS sequence"/>
</dbReference>
<sequence length="75" mass="8244">MPATRTPMLTQLPVVCFGGGSGNEDSIMDVNAYSVCRSSRCQLRLRSYLPQPNIHANHSCSSSSHPELQFLVNVH</sequence>
<keyword evidence="2" id="KW-1185">Reference proteome</keyword>
<dbReference type="EMBL" id="KL142382">
    <property type="protein sequence ID" value="KDR74706.1"/>
    <property type="molecule type" value="Genomic_DNA"/>
</dbReference>
<dbReference type="HOGENOM" id="CLU_2671223_0_0_1"/>
<evidence type="ECO:0000313" key="2">
    <source>
        <dbReference type="Proteomes" id="UP000027222"/>
    </source>
</evidence>
<organism evidence="1 2">
    <name type="scientific">Galerina marginata (strain CBS 339.88)</name>
    <dbReference type="NCBI Taxonomy" id="685588"/>
    <lineage>
        <taxon>Eukaryota</taxon>
        <taxon>Fungi</taxon>
        <taxon>Dikarya</taxon>
        <taxon>Basidiomycota</taxon>
        <taxon>Agaricomycotina</taxon>
        <taxon>Agaricomycetes</taxon>
        <taxon>Agaricomycetidae</taxon>
        <taxon>Agaricales</taxon>
        <taxon>Agaricineae</taxon>
        <taxon>Strophariaceae</taxon>
        <taxon>Galerina</taxon>
    </lineage>
</organism>
<accession>A0A067SUY8</accession>
<dbReference type="AlphaFoldDB" id="A0A067SUY8"/>